<feature type="region of interest" description="Disordered" evidence="1">
    <location>
        <begin position="134"/>
        <end position="170"/>
    </location>
</feature>
<reference evidence="2 3" key="1">
    <citation type="journal article" date="2011" name="J. Bacteriol.">
        <title>Genome sequence of Methyloversatilis universalis FAM5T, a methylotrophic representative of the order Rhodocyclales.</title>
        <authorList>
            <person name="Kittichotirat W."/>
            <person name="Good N.M."/>
            <person name="Hall R."/>
            <person name="Bringel F."/>
            <person name="Lajus A."/>
            <person name="Medigue C."/>
            <person name="Smalley N.E."/>
            <person name="Beck D."/>
            <person name="Bumgarner R."/>
            <person name="Vuilleumier S."/>
            <person name="Kalyuzhnaya M.G."/>
        </authorList>
    </citation>
    <scope>NUCLEOTIDE SEQUENCE [LARGE SCALE GENOMIC DNA]</scope>
    <source>
        <strain evidence="3">ATCC BAA-1314 / JCM 13912 / FAM5</strain>
    </source>
</reference>
<sequence>MSAMADQNTAPDALADLAHLADAADSAHAEQTAAAKPAGQVASPAPSQADQLAAILLTVGSMGSMRFPSLAKVYTEERCKAHGEALAPALERLGVSLNHGETMMWIGAGGSVLMLLIETRNAIIADLKTEQAEQGTKPAAPIPGQVVASAPAADPAKPADGVHSQMGLYQ</sequence>
<gene>
    <name evidence="2" type="ORF">METUNv1_01212</name>
</gene>
<comment type="caution">
    <text evidence="2">The sequence shown here is derived from an EMBL/GenBank/DDBJ whole genome shotgun (WGS) entry which is preliminary data.</text>
</comment>
<keyword evidence="3" id="KW-1185">Reference proteome</keyword>
<dbReference type="AlphaFoldDB" id="F5RAJ8"/>
<accession>F5RAJ8</accession>
<protein>
    <submittedName>
        <fullName evidence="2">Uncharacterized protein</fullName>
    </submittedName>
</protein>
<evidence type="ECO:0000256" key="1">
    <source>
        <dbReference type="SAM" id="MobiDB-lite"/>
    </source>
</evidence>
<dbReference type="Proteomes" id="UP000005019">
    <property type="component" value="Unassembled WGS sequence"/>
</dbReference>
<name>F5RAJ8_METUF</name>
<dbReference type="EMBL" id="AFHG01000036">
    <property type="protein sequence ID" value="EGK72447.1"/>
    <property type="molecule type" value="Genomic_DNA"/>
</dbReference>
<dbReference type="STRING" id="1000565.METUNv1_01212"/>
<organism evidence="2 3">
    <name type="scientific">Methyloversatilis universalis (strain ATCC BAA-1314 / DSM 25237 / JCM 13912 / CCUG 52030 / FAM5)</name>
    <dbReference type="NCBI Taxonomy" id="1000565"/>
    <lineage>
        <taxon>Bacteria</taxon>
        <taxon>Pseudomonadati</taxon>
        <taxon>Pseudomonadota</taxon>
        <taxon>Betaproteobacteria</taxon>
        <taxon>Nitrosomonadales</taxon>
        <taxon>Sterolibacteriaceae</taxon>
        <taxon>Methyloversatilis</taxon>
    </lineage>
</organism>
<feature type="compositionally biased region" description="Low complexity" evidence="1">
    <location>
        <begin position="148"/>
        <end position="159"/>
    </location>
</feature>
<proteinExistence type="predicted"/>
<evidence type="ECO:0000313" key="2">
    <source>
        <dbReference type="EMBL" id="EGK72447.1"/>
    </source>
</evidence>
<evidence type="ECO:0000313" key="3">
    <source>
        <dbReference type="Proteomes" id="UP000005019"/>
    </source>
</evidence>